<dbReference type="NCBIfam" id="TIGR01393">
    <property type="entry name" value="lepA"/>
    <property type="match status" value="1"/>
</dbReference>
<name>A0A059XWJ8_9BACT</name>
<keyword evidence="15" id="KW-1185">Reference proteome</keyword>
<evidence type="ECO:0000256" key="8">
    <source>
        <dbReference type="ARBA" id="ARBA00050293"/>
    </source>
</evidence>
<dbReference type="PANTHER" id="PTHR43512:SF4">
    <property type="entry name" value="TRANSLATION FACTOR GUF1 HOMOLOG, CHLOROPLASTIC"/>
    <property type="match status" value="1"/>
</dbReference>
<dbReference type="GO" id="GO:0045727">
    <property type="term" value="P:positive regulation of translation"/>
    <property type="evidence" value="ECO:0007669"/>
    <property type="project" value="UniProtKB-UniRule"/>
</dbReference>
<comment type="catalytic activity">
    <reaction evidence="8 12">
        <text>GTP + H2O = GDP + phosphate + H(+)</text>
        <dbReference type="Rhea" id="RHEA:19669"/>
        <dbReference type="ChEBI" id="CHEBI:15377"/>
        <dbReference type="ChEBI" id="CHEBI:15378"/>
        <dbReference type="ChEBI" id="CHEBI:37565"/>
        <dbReference type="ChEBI" id="CHEBI:43474"/>
        <dbReference type="ChEBI" id="CHEBI:58189"/>
        <dbReference type="EC" id="3.6.5.n1"/>
    </reaction>
</comment>
<feature type="binding site" evidence="12">
    <location>
        <begin position="16"/>
        <end position="21"/>
    </location>
    <ligand>
        <name>GTP</name>
        <dbReference type="ChEBI" id="CHEBI:37565"/>
    </ligand>
</feature>
<keyword evidence="7 12" id="KW-0472">Membrane</keyword>
<dbReference type="CDD" id="cd03709">
    <property type="entry name" value="lepA_C"/>
    <property type="match status" value="1"/>
</dbReference>
<feature type="binding site" evidence="12">
    <location>
        <begin position="128"/>
        <end position="131"/>
    </location>
    <ligand>
        <name>GTP</name>
        <dbReference type="ChEBI" id="CHEBI:37565"/>
    </ligand>
</feature>
<dbReference type="AlphaFoldDB" id="A0A059XWJ8"/>
<dbReference type="InterPro" id="IPR009000">
    <property type="entry name" value="Transl_B-barrel_sf"/>
</dbReference>
<dbReference type="GO" id="GO:0043022">
    <property type="term" value="F:ribosome binding"/>
    <property type="evidence" value="ECO:0007669"/>
    <property type="project" value="UniProtKB-UniRule"/>
</dbReference>
<keyword evidence="5 12" id="KW-0648">Protein biosynthesis</keyword>
<dbReference type="Gene3D" id="3.40.50.300">
    <property type="entry name" value="P-loop containing nucleotide triphosphate hydrolases"/>
    <property type="match status" value="1"/>
</dbReference>
<dbReference type="InterPro" id="IPR035647">
    <property type="entry name" value="EFG_III/V"/>
</dbReference>
<dbReference type="SMART" id="SM00838">
    <property type="entry name" value="EFG_C"/>
    <property type="match status" value="1"/>
</dbReference>
<dbReference type="InterPro" id="IPR000795">
    <property type="entry name" value="T_Tr_GTP-bd_dom"/>
</dbReference>
<evidence type="ECO:0000313" key="14">
    <source>
        <dbReference type="EMBL" id="AIA29686.1"/>
    </source>
</evidence>
<dbReference type="HAMAP" id="MF_00071">
    <property type="entry name" value="LepA"/>
    <property type="match status" value="1"/>
</dbReference>
<dbReference type="Gene3D" id="3.30.70.870">
    <property type="entry name" value="Elongation Factor G (Translational Gtpase), domain 3"/>
    <property type="match status" value="1"/>
</dbReference>
<dbReference type="Gene3D" id="2.40.30.10">
    <property type="entry name" value="Translation factors"/>
    <property type="match status" value="1"/>
</dbReference>
<dbReference type="InterPro" id="IPR006297">
    <property type="entry name" value="EF-4"/>
</dbReference>
<dbReference type="InterPro" id="IPR013842">
    <property type="entry name" value="LepA_CTD"/>
</dbReference>
<dbReference type="SUPFAM" id="SSF54980">
    <property type="entry name" value="EF-G C-terminal domain-like"/>
    <property type="match status" value="2"/>
</dbReference>
<evidence type="ECO:0000256" key="12">
    <source>
        <dbReference type="HAMAP-Rule" id="MF_00071"/>
    </source>
</evidence>
<dbReference type="PRINTS" id="PR00315">
    <property type="entry name" value="ELONGATNFCT"/>
</dbReference>
<dbReference type="RefSeq" id="WP_038562116.1">
    <property type="nucleotide sequence ID" value="NZ_CP007521.1"/>
</dbReference>
<proteinExistence type="inferred from homology"/>
<dbReference type="PROSITE" id="PS00301">
    <property type="entry name" value="G_TR_1"/>
    <property type="match status" value="1"/>
</dbReference>
<comment type="subcellular location">
    <subcellularLocation>
        <location evidence="12">Cell membrane</location>
        <topology evidence="12">Peripheral membrane protein</topology>
        <orientation evidence="12">Cytoplasmic side</orientation>
    </subcellularLocation>
</comment>
<keyword evidence="2 12" id="KW-1003">Cell membrane</keyword>
<dbReference type="CDD" id="cd01890">
    <property type="entry name" value="LepA"/>
    <property type="match status" value="1"/>
</dbReference>
<dbReference type="PROSITE" id="PS51722">
    <property type="entry name" value="G_TR_2"/>
    <property type="match status" value="1"/>
</dbReference>
<dbReference type="GO" id="GO:0005886">
    <property type="term" value="C:plasma membrane"/>
    <property type="evidence" value="ECO:0007669"/>
    <property type="project" value="UniProtKB-SubCell"/>
</dbReference>
<dbReference type="GO" id="GO:0003924">
    <property type="term" value="F:GTPase activity"/>
    <property type="evidence" value="ECO:0007669"/>
    <property type="project" value="UniProtKB-UniRule"/>
</dbReference>
<dbReference type="eggNOG" id="COG0481">
    <property type="taxonomic scope" value="Bacteria"/>
</dbReference>
<dbReference type="FunFam" id="3.30.70.240:FF:000007">
    <property type="entry name" value="Translation factor GUF1, mitochondrial"/>
    <property type="match status" value="1"/>
</dbReference>
<organism evidence="14 15">
    <name type="scientific">Mycoplasmopsis californica</name>
    <dbReference type="NCBI Taxonomy" id="2113"/>
    <lineage>
        <taxon>Bacteria</taxon>
        <taxon>Bacillati</taxon>
        <taxon>Mycoplasmatota</taxon>
        <taxon>Mycoplasmoidales</taxon>
        <taxon>Metamycoplasmataceae</taxon>
        <taxon>Mycoplasmopsis</taxon>
    </lineage>
</organism>
<feature type="domain" description="Tr-type G" evidence="13">
    <location>
        <begin position="4"/>
        <end position="181"/>
    </location>
</feature>
<dbReference type="InterPro" id="IPR027417">
    <property type="entry name" value="P-loop_NTPase"/>
</dbReference>
<evidence type="ECO:0000313" key="15">
    <source>
        <dbReference type="Proteomes" id="UP000027088"/>
    </source>
</evidence>
<dbReference type="InterPro" id="IPR000640">
    <property type="entry name" value="EFG_V-like"/>
</dbReference>
<dbReference type="Gene3D" id="3.30.70.240">
    <property type="match status" value="1"/>
</dbReference>
<reference evidence="14 15" key="1">
    <citation type="journal article" date="2014" name="Genome Announc.">
        <title>Complete Genome Sequence of the Bovine Mastitis Pathogen Mycoplasma californicum Strain ST-6T (ATCC 33461T).</title>
        <authorList>
            <person name="Calcutt M.J."/>
            <person name="Foecking M.F."/>
            <person name="Fox L.K."/>
        </authorList>
    </citation>
    <scope>NUCLEOTIDE SEQUENCE [LARGE SCALE GENOMIC DNA]</scope>
    <source>
        <strain evidence="14 15">ST-6</strain>
    </source>
</reference>
<comment type="similarity">
    <text evidence="10">Belongs to the GTP-binding elongation factor family. LepA subfamily.</text>
</comment>
<evidence type="ECO:0000256" key="10">
    <source>
        <dbReference type="ARBA" id="ARBA00061052"/>
    </source>
</evidence>
<dbReference type="PANTHER" id="PTHR43512">
    <property type="entry name" value="TRANSLATION FACTOR GUF1-RELATED"/>
    <property type="match status" value="1"/>
</dbReference>
<dbReference type="EC" id="3.6.5.n1" evidence="11 12"/>
<evidence type="ECO:0000256" key="3">
    <source>
        <dbReference type="ARBA" id="ARBA00022741"/>
    </source>
</evidence>
<evidence type="ECO:0000256" key="9">
    <source>
        <dbReference type="ARBA" id="ARBA00057626"/>
    </source>
</evidence>
<dbReference type="Pfam" id="PF00679">
    <property type="entry name" value="EFG_C"/>
    <property type="match status" value="1"/>
</dbReference>
<evidence type="ECO:0000256" key="1">
    <source>
        <dbReference type="ARBA" id="ARBA00005454"/>
    </source>
</evidence>
<dbReference type="GO" id="GO:0005525">
    <property type="term" value="F:GTP binding"/>
    <property type="evidence" value="ECO:0007669"/>
    <property type="project" value="UniProtKB-UniRule"/>
</dbReference>
<keyword evidence="6 12" id="KW-0342">GTP-binding</keyword>
<evidence type="ECO:0000256" key="5">
    <source>
        <dbReference type="ARBA" id="ARBA00022917"/>
    </source>
</evidence>
<dbReference type="InterPro" id="IPR004161">
    <property type="entry name" value="EFTu-like_2"/>
</dbReference>
<evidence type="ECO:0000256" key="7">
    <source>
        <dbReference type="ARBA" id="ARBA00023136"/>
    </source>
</evidence>
<dbReference type="InterPro" id="IPR031157">
    <property type="entry name" value="G_TR_CS"/>
</dbReference>
<comment type="function">
    <text evidence="9 12">Required for accurate and efficient protein synthesis under certain stress conditions. May act as a fidelity factor of the translation reaction, by catalyzing a one-codon backward translocation of tRNAs on improperly translocated ribosomes. Back-translocation proceeds from a post-translocation (POST) complex to a pre-translocation (PRE) complex, thus giving elongation factor G a second chance to translocate the tRNAs correctly. Binds to ribosomes in a GTP-dependent manner.</text>
</comment>
<dbReference type="NCBIfam" id="TIGR00231">
    <property type="entry name" value="small_GTP"/>
    <property type="match status" value="1"/>
</dbReference>
<dbReference type="SUPFAM" id="SSF52540">
    <property type="entry name" value="P-loop containing nucleoside triphosphate hydrolases"/>
    <property type="match status" value="1"/>
</dbReference>
<dbReference type="InterPro" id="IPR035654">
    <property type="entry name" value="LepA_IV"/>
</dbReference>
<dbReference type="CDD" id="cd16260">
    <property type="entry name" value="EF4_III"/>
    <property type="match status" value="1"/>
</dbReference>
<dbReference type="Pfam" id="PF06421">
    <property type="entry name" value="LepA_C"/>
    <property type="match status" value="1"/>
</dbReference>
<comment type="similarity">
    <text evidence="1 12">Belongs to the TRAFAC class translation factor GTPase superfamily. Classic translation factor GTPase family. LepA subfamily.</text>
</comment>
<protein>
    <recommendedName>
        <fullName evidence="11 12">Elongation factor 4</fullName>
        <shortName evidence="12">EF-4</shortName>
        <ecNumber evidence="11 12">3.6.5.n1</ecNumber>
    </recommendedName>
    <alternativeName>
        <fullName evidence="12">Ribosomal back-translocase LepA</fullName>
    </alternativeName>
</protein>
<dbReference type="EMBL" id="CP007521">
    <property type="protein sequence ID" value="AIA29686.1"/>
    <property type="molecule type" value="Genomic_DNA"/>
</dbReference>
<dbReference type="Pfam" id="PF03144">
    <property type="entry name" value="GTP_EFTU_D2"/>
    <property type="match status" value="1"/>
</dbReference>
<evidence type="ECO:0000256" key="6">
    <source>
        <dbReference type="ARBA" id="ARBA00023134"/>
    </source>
</evidence>
<evidence type="ECO:0000259" key="13">
    <source>
        <dbReference type="PROSITE" id="PS51722"/>
    </source>
</evidence>
<dbReference type="FunFam" id="2.40.30.10:FF:000015">
    <property type="entry name" value="Translation factor GUF1, mitochondrial"/>
    <property type="match status" value="1"/>
</dbReference>
<dbReference type="SUPFAM" id="SSF50447">
    <property type="entry name" value="Translation proteins"/>
    <property type="match status" value="1"/>
</dbReference>
<dbReference type="Pfam" id="PF00009">
    <property type="entry name" value="GTP_EFTU"/>
    <property type="match status" value="1"/>
</dbReference>
<dbReference type="Proteomes" id="UP000027088">
    <property type="component" value="Chromosome"/>
</dbReference>
<keyword evidence="3 12" id="KW-0547">Nucleotide-binding</keyword>
<sequence>MDKSKIRNFAIIAHIDHGKSTLADRILELTNTVAKRDLEEQILDTMDLERERGITIKLNAVQIKYKDYIFHLIDTPGHVDFTYEVSRSLAATEGALLIVDATQGIEAQTLANVYLALENDLTIIPIINKIDLPSADIERTKEEIERVIGLPCDNAVAISAKTGINIDKVLEAIEQYIPAPSNADDSKPLKALIFDSYFDEYRGVVMLVRIVEGKLHRNDKIMFMSSGKINQVAELGVKNPWEVKKDFLEAGEVGWVAATIRDAREVSVGDTITLADNPAEKALAGYKKKQPVVFTGFYPIDTRDYMELKESLEKIALSDSSISWAQETSKALGFGFRVGFLGMLHMEILQERLNREHHISVIATSPSVEYKVYRTDGTMEMVSNPSLLPDRTYIDRIEEPYIFGTIIVPDEYIGNVMELCQGKRGVYRDMESLEGSRSKITYEMPLAEIVVDFFDRLKSSTKGYASFEYDLFGYKETDLVKVDILLNGDKIDAFTIITHKDNAYARARDLCVKLKDAIPRQNFEVPVQAAIGGKIIARETIKAYRKDVTAKLYGGDVTRRQKLLKKQKEGKKRMKMLGSVEVPQDAFLKILKTNIDDK</sequence>
<dbReference type="InterPro" id="IPR005225">
    <property type="entry name" value="Small_GTP-bd"/>
</dbReference>
<dbReference type="FunFam" id="3.30.70.870:FF:000004">
    <property type="entry name" value="Translation factor GUF1, mitochondrial"/>
    <property type="match status" value="1"/>
</dbReference>
<dbReference type="FunFam" id="3.40.50.300:FF:000078">
    <property type="entry name" value="Elongation factor 4"/>
    <property type="match status" value="1"/>
</dbReference>
<evidence type="ECO:0000256" key="2">
    <source>
        <dbReference type="ARBA" id="ARBA00022475"/>
    </source>
</evidence>
<dbReference type="CDD" id="cd03699">
    <property type="entry name" value="EF4_II"/>
    <property type="match status" value="1"/>
</dbReference>
<dbReference type="KEGG" id="mcr:MCFN_02840"/>
<dbReference type="FunFam" id="3.30.70.2570:FF:000001">
    <property type="entry name" value="Translation factor GUF1, mitochondrial"/>
    <property type="match status" value="1"/>
</dbReference>
<keyword evidence="4 12" id="KW-0378">Hydrolase</keyword>
<dbReference type="Gene3D" id="3.30.70.2570">
    <property type="entry name" value="Elongation factor 4, C-terminal domain"/>
    <property type="match status" value="1"/>
</dbReference>
<gene>
    <name evidence="12 14" type="primary">lepA</name>
    <name evidence="14" type="ORF">MCFN_02840</name>
</gene>
<dbReference type="GO" id="GO:0003746">
    <property type="term" value="F:translation elongation factor activity"/>
    <property type="evidence" value="ECO:0007669"/>
    <property type="project" value="UniProtKB-UniRule"/>
</dbReference>
<evidence type="ECO:0000256" key="4">
    <source>
        <dbReference type="ARBA" id="ARBA00022801"/>
    </source>
</evidence>
<accession>A0A059XWJ8</accession>
<dbReference type="InterPro" id="IPR038363">
    <property type="entry name" value="LepA_C_sf"/>
</dbReference>
<evidence type="ECO:0000256" key="11">
    <source>
        <dbReference type="ARBA" id="ARBA00066744"/>
    </source>
</evidence>